<organism evidence="3 4">
    <name type="scientific">Akanthomyces muscarius</name>
    <name type="common">Entomopathogenic fungus</name>
    <name type="synonym">Lecanicillium muscarium</name>
    <dbReference type="NCBI Taxonomy" id="2231603"/>
    <lineage>
        <taxon>Eukaryota</taxon>
        <taxon>Fungi</taxon>
        <taxon>Dikarya</taxon>
        <taxon>Ascomycota</taxon>
        <taxon>Pezizomycotina</taxon>
        <taxon>Sordariomycetes</taxon>
        <taxon>Hypocreomycetidae</taxon>
        <taxon>Hypocreales</taxon>
        <taxon>Cordycipitaceae</taxon>
        <taxon>Akanthomyces</taxon>
    </lineage>
</organism>
<dbReference type="GO" id="GO:0046677">
    <property type="term" value="P:response to antibiotic"/>
    <property type="evidence" value="ECO:0007669"/>
    <property type="project" value="UniProtKB-KW"/>
</dbReference>
<name>A0A9W8Q3U5_AKAMU</name>
<gene>
    <name evidence="3" type="ORF">LMH87_003551</name>
</gene>
<dbReference type="AlphaFoldDB" id="A0A9W8Q3U5"/>
<evidence type="ECO:0008006" key="5">
    <source>
        <dbReference type="Google" id="ProtNLM"/>
    </source>
</evidence>
<proteinExistence type="predicted"/>
<dbReference type="SUPFAM" id="SSF54593">
    <property type="entry name" value="Glyoxalase/Bleomycin resistance protein/Dihydroxybiphenyl dioxygenase"/>
    <property type="match status" value="1"/>
</dbReference>
<evidence type="ECO:0000313" key="4">
    <source>
        <dbReference type="Proteomes" id="UP001144673"/>
    </source>
</evidence>
<evidence type="ECO:0000256" key="2">
    <source>
        <dbReference type="SAM" id="MobiDB-lite"/>
    </source>
</evidence>
<keyword evidence="4" id="KW-1185">Reference proteome</keyword>
<reference evidence="3" key="1">
    <citation type="journal article" date="2023" name="Access Microbiol">
        <title>De-novo genome assembly for Akanthomyces muscarius, a biocontrol agent of insect agricultural pests.</title>
        <authorList>
            <person name="Erdos Z."/>
            <person name="Studholme D.J."/>
            <person name="Raymond B."/>
            <person name="Sharma M."/>
        </authorList>
    </citation>
    <scope>NUCLEOTIDE SEQUENCE</scope>
    <source>
        <strain evidence="3">Ve6</strain>
    </source>
</reference>
<dbReference type="Proteomes" id="UP001144673">
    <property type="component" value="Chromosome 2"/>
</dbReference>
<keyword evidence="1" id="KW-0046">Antibiotic resistance</keyword>
<evidence type="ECO:0000256" key="1">
    <source>
        <dbReference type="ARBA" id="ARBA00023251"/>
    </source>
</evidence>
<accession>A0A9W8Q3U5</accession>
<protein>
    <recommendedName>
        <fullName evidence="5">Glyoxalase/bleomycin resistance protein/dioxygenase</fullName>
    </recommendedName>
</protein>
<evidence type="ECO:0000313" key="3">
    <source>
        <dbReference type="EMBL" id="KAJ4144677.1"/>
    </source>
</evidence>
<dbReference type="KEGG" id="amus:LMH87_003551"/>
<dbReference type="CDD" id="cd08349">
    <property type="entry name" value="BLMA_like"/>
    <property type="match status" value="1"/>
</dbReference>
<dbReference type="RefSeq" id="XP_056048347.1">
    <property type="nucleotide sequence ID" value="XM_056194388.1"/>
</dbReference>
<dbReference type="GeneID" id="80890710"/>
<dbReference type="InterPro" id="IPR000335">
    <property type="entry name" value="Bleomycin-R"/>
</dbReference>
<dbReference type="Gene3D" id="3.10.180.10">
    <property type="entry name" value="2,3-Dihydroxybiphenyl 1,2-Dioxygenase, domain 1"/>
    <property type="match status" value="1"/>
</dbReference>
<dbReference type="InterPro" id="IPR029068">
    <property type="entry name" value="Glyas_Bleomycin-R_OHBP_Dase"/>
</dbReference>
<sequence>MEHALIMNPAAHPPTLTFSHAHTIDNPRISQPHPPPKTKAQKTMSAVEFSGVTPIFRIFDIPKAEAFYVDYLGFRQDWDHRFTLDDERGTRGPSYRQISRGGLVLHLSEHHGDGSPGANVRVTVRSGALAELHAELSAKEYAYMRPSIEDGPVPGSKELRVTDPFGNRIAFCEEAPK</sequence>
<dbReference type="EMBL" id="JAJHUN010000011">
    <property type="protein sequence ID" value="KAJ4144677.1"/>
    <property type="molecule type" value="Genomic_DNA"/>
</dbReference>
<dbReference type="Pfam" id="PF19581">
    <property type="entry name" value="Glyoxalase_7"/>
    <property type="match status" value="1"/>
</dbReference>
<comment type="caution">
    <text evidence="3">The sequence shown here is derived from an EMBL/GenBank/DDBJ whole genome shotgun (WGS) entry which is preliminary data.</text>
</comment>
<feature type="region of interest" description="Disordered" evidence="2">
    <location>
        <begin position="1"/>
        <end position="40"/>
    </location>
</feature>